<dbReference type="GO" id="GO:0003677">
    <property type="term" value="F:DNA binding"/>
    <property type="evidence" value="ECO:0007669"/>
    <property type="project" value="InterPro"/>
</dbReference>
<reference evidence="2" key="1">
    <citation type="submission" date="2019-08" db="EMBL/GenBank/DDBJ databases">
        <authorList>
            <person name="Kucharzyk K."/>
            <person name="Murdoch R.W."/>
            <person name="Higgins S."/>
            <person name="Loffler F."/>
        </authorList>
    </citation>
    <scope>NUCLEOTIDE SEQUENCE</scope>
</reference>
<dbReference type="Gene3D" id="2.10.260.10">
    <property type="match status" value="1"/>
</dbReference>
<dbReference type="InterPro" id="IPR007159">
    <property type="entry name" value="SpoVT-AbrB_dom"/>
</dbReference>
<dbReference type="InterPro" id="IPR037914">
    <property type="entry name" value="SpoVT-AbrB_sf"/>
</dbReference>
<comment type="caution">
    <text evidence="2">The sequence shown here is derived from an EMBL/GenBank/DDBJ whole genome shotgun (WGS) entry which is preliminary data.</text>
</comment>
<dbReference type="EMBL" id="VSSQ01003860">
    <property type="protein sequence ID" value="MPM22676.1"/>
    <property type="molecule type" value="Genomic_DNA"/>
</dbReference>
<dbReference type="AlphaFoldDB" id="A0A644Y2F6"/>
<evidence type="ECO:0000259" key="1">
    <source>
        <dbReference type="Pfam" id="PF04014"/>
    </source>
</evidence>
<name>A0A644Y2F6_9ZZZZ</name>
<dbReference type="NCBIfam" id="TIGR01439">
    <property type="entry name" value="lp_hng_hel_AbrB"/>
    <property type="match status" value="1"/>
</dbReference>
<dbReference type="SUPFAM" id="SSF89447">
    <property type="entry name" value="AbrB/MazE/MraZ-like"/>
    <property type="match status" value="1"/>
</dbReference>
<evidence type="ECO:0000313" key="2">
    <source>
        <dbReference type="EMBL" id="MPM22676.1"/>
    </source>
</evidence>
<gene>
    <name evidence="2" type="ORF">SDC9_69134</name>
</gene>
<feature type="domain" description="SpoVT-AbrB" evidence="1">
    <location>
        <begin position="13"/>
        <end position="47"/>
    </location>
</feature>
<proteinExistence type="predicted"/>
<organism evidence="2">
    <name type="scientific">bioreactor metagenome</name>
    <dbReference type="NCBI Taxonomy" id="1076179"/>
    <lineage>
        <taxon>unclassified sequences</taxon>
        <taxon>metagenomes</taxon>
        <taxon>ecological metagenomes</taxon>
    </lineage>
</organism>
<dbReference type="Pfam" id="PF04014">
    <property type="entry name" value="MazE_antitoxin"/>
    <property type="match status" value="1"/>
</dbReference>
<sequence>MKRRPIIITMTNSITIPKKVREMLQLQPGDCLDYEVMVNGTIILAKKECCDSPTLHPNCRLAKKAQNCLQSDWLEDGNRDTTILQKSREREERSS</sequence>
<protein>
    <recommendedName>
        <fullName evidence="1">SpoVT-AbrB domain-containing protein</fullName>
    </recommendedName>
</protein>
<accession>A0A644Y2F6</accession>